<accession>A0A6P0HD98</accession>
<evidence type="ECO:0000256" key="7">
    <source>
        <dbReference type="PROSITE-ProRule" id="PRU01091"/>
    </source>
</evidence>
<evidence type="ECO:0000259" key="9">
    <source>
        <dbReference type="PROSITE" id="PS51755"/>
    </source>
</evidence>
<dbReference type="AlphaFoldDB" id="A0A6P0HD98"/>
<dbReference type="SUPFAM" id="SSF52172">
    <property type="entry name" value="CheY-like"/>
    <property type="match status" value="1"/>
</dbReference>
<gene>
    <name evidence="10" type="ORF">G3T38_00850</name>
</gene>
<dbReference type="PROSITE" id="PS50110">
    <property type="entry name" value="RESPONSE_REGULATORY"/>
    <property type="match status" value="1"/>
</dbReference>
<feature type="domain" description="OmpR/PhoB-type" evidence="9">
    <location>
        <begin position="125"/>
        <end position="222"/>
    </location>
</feature>
<dbReference type="Gene3D" id="3.40.50.2300">
    <property type="match status" value="1"/>
</dbReference>
<feature type="domain" description="Response regulatory" evidence="8">
    <location>
        <begin position="2"/>
        <end position="117"/>
    </location>
</feature>
<evidence type="ECO:0000256" key="6">
    <source>
        <dbReference type="PROSITE-ProRule" id="PRU00169"/>
    </source>
</evidence>
<dbReference type="InterPro" id="IPR001867">
    <property type="entry name" value="OmpR/PhoB-type_DNA-bd"/>
</dbReference>
<dbReference type="GO" id="GO:0000976">
    <property type="term" value="F:transcription cis-regulatory region binding"/>
    <property type="evidence" value="ECO:0007669"/>
    <property type="project" value="TreeGrafter"/>
</dbReference>
<dbReference type="SMART" id="SM00862">
    <property type="entry name" value="Trans_reg_C"/>
    <property type="match status" value="1"/>
</dbReference>
<dbReference type="EMBL" id="JAAGXA010000001">
    <property type="protein sequence ID" value="NEN76819.1"/>
    <property type="molecule type" value="Genomic_DNA"/>
</dbReference>
<dbReference type="GO" id="GO:0000156">
    <property type="term" value="F:phosphorelay response regulator activity"/>
    <property type="evidence" value="ECO:0007669"/>
    <property type="project" value="TreeGrafter"/>
</dbReference>
<dbReference type="Pfam" id="PF00486">
    <property type="entry name" value="Trans_reg_C"/>
    <property type="match status" value="1"/>
</dbReference>
<dbReference type="Pfam" id="PF00072">
    <property type="entry name" value="Response_reg"/>
    <property type="match status" value="1"/>
</dbReference>
<evidence type="ECO:0000313" key="11">
    <source>
        <dbReference type="Proteomes" id="UP000468687"/>
    </source>
</evidence>
<dbReference type="Gene3D" id="1.10.10.10">
    <property type="entry name" value="Winged helix-like DNA-binding domain superfamily/Winged helix DNA-binding domain"/>
    <property type="match status" value="1"/>
</dbReference>
<keyword evidence="2" id="KW-0805">Transcription regulation</keyword>
<sequence>MRALLVEDDTGLAEALVQGLRGHGWSVRHTTTGREAVAILGEDAAAVDLVLLDMGLPDHDGLWVCQQVRERSAVPIVAVTARRSESAVVGALRAGVDDYVTKPYSLAVLLARMDAVLRRSHGRATDQPTPDPGFTHDRTAREVHLPDGAVVPLTAKESELLAALARTPGEPVSRAALMEEVWDTTWVGASRTLDVHVAALRAKLADGARIETVRGVGYRLLRPAPGDSPGDSPGDGT</sequence>
<evidence type="ECO:0000256" key="1">
    <source>
        <dbReference type="ARBA" id="ARBA00022553"/>
    </source>
</evidence>
<dbReference type="Gene3D" id="6.10.250.690">
    <property type="match status" value="1"/>
</dbReference>
<dbReference type="InterPro" id="IPR001789">
    <property type="entry name" value="Sig_transdc_resp-reg_receiver"/>
</dbReference>
<dbReference type="CDD" id="cd00383">
    <property type="entry name" value="trans_reg_C"/>
    <property type="match status" value="1"/>
</dbReference>
<feature type="DNA-binding region" description="OmpR/PhoB-type" evidence="7">
    <location>
        <begin position="125"/>
        <end position="222"/>
    </location>
</feature>
<evidence type="ECO:0000256" key="4">
    <source>
        <dbReference type="ARBA" id="ARBA00023163"/>
    </source>
</evidence>
<evidence type="ECO:0000313" key="10">
    <source>
        <dbReference type="EMBL" id="NEN76819.1"/>
    </source>
</evidence>
<keyword evidence="1 6" id="KW-0597">Phosphoprotein</keyword>
<dbReference type="PROSITE" id="PS51755">
    <property type="entry name" value="OMPR_PHOB"/>
    <property type="match status" value="1"/>
</dbReference>
<dbReference type="PANTHER" id="PTHR48111">
    <property type="entry name" value="REGULATOR OF RPOS"/>
    <property type="match status" value="1"/>
</dbReference>
<dbReference type="GO" id="GO:0006355">
    <property type="term" value="P:regulation of DNA-templated transcription"/>
    <property type="evidence" value="ECO:0007669"/>
    <property type="project" value="InterPro"/>
</dbReference>
<evidence type="ECO:0000256" key="3">
    <source>
        <dbReference type="ARBA" id="ARBA00023125"/>
    </source>
</evidence>
<keyword evidence="11" id="KW-1185">Reference proteome</keyword>
<dbReference type="InterPro" id="IPR036388">
    <property type="entry name" value="WH-like_DNA-bd_sf"/>
</dbReference>
<proteinExistence type="predicted"/>
<keyword evidence="4" id="KW-0804">Transcription</keyword>
<dbReference type="RefSeq" id="WP_163770186.1">
    <property type="nucleotide sequence ID" value="NZ_JAAGXA010000001.1"/>
</dbReference>
<reference evidence="10 11" key="1">
    <citation type="journal article" date="2014" name="Int. J. Syst. Evol. Microbiol.">
        <title>Nocardioides zeae sp. nov., isolated from the stem of Zea mays.</title>
        <authorList>
            <person name="Glaeser S.P."/>
            <person name="McInroy J.A."/>
            <person name="Busse H.J."/>
            <person name="Kampfer P."/>
        </authorList>
    </citation>
    <scope>NUCLEOTIDE SEQUENCE [LARGE SCALE GENOMIC DNA]</scope>
    <source>
        <strain evidence="10 11">JCM 30728</strain>
    </source>
</reference>
<feature type="modified residue" description="4-aspartylphosphate" evidence="6">
    <location>
        <position position="53"/>
    </location>
</feature>
<dbReference type="GO" id="GO:0032993">
    <property type="term" value="C:protein-DNA complex"/>
    <property type="evidence" value="ECO:0007669"/>
    <property type="project" value="TreeGrafter"/>
</dbReference>
<dbReference type="GO" id="GO:0005829">
    <property type="term" value="C:cytosol"/>
    <property type="evidence" value="ECO:0007669"/>
    <property type="project" value="TreeGrafter"/>
</dbReference>
<dbReference type="Proteomes" id="UP000468687">
    <property type="component" value="Unassembled WGS sequence"/>
</dbReference>
<evidence type="ECO:0000259" key="8">
    <source>
        <dbReference type="PROSITE" id="PS50110"/>
    </source>
</evidence>
<dbReference type="InterPro" id="IPR016032">
    <property type="entry name" value="Sig_transdc_resp-reg_C-effctor"/>
</dbReference>
<keyword evidence="3 7" id="KW-0238">DNA-binding</keyword>
<comment type="caution">
    <text evidence="10">The sequence shown here is derived from an EMBL/GenBank/DDBJ whole genome shotgun (WGS) entry which is preliminary data.</text>
</comment>
<dbReference type="InterPro" id="IPR039420">
    <property type="entry name" value="WalR-like"/>
</dbReference>
<name>A0A6P0HD98_9ACTN</name>
<organism evidence="10 11">
    <name type="scientific">Nocardioides zeae</name>
    <dbReference type="NCBI Taxonomy" id="1457234"/>
    <lineage>
        <taxon>Bacteria</taxon>
        <taxon>Bacillati</taxon>
        <taxon>Actinomycetota</taxon>
        <taxon>Actinomycetes</taxon>
        <taxon>Propionibacteriales</taxon>
        <taxon>Nocardioidaceae</taxon>
        <taxon>Nocardioides</taxon>
    </lineage>
</organism>
<evidence type="ECO:0000256" key="5">
    <source>
        <dbReference type="ARBA" id="ARBA00041201"/>
    </source>
</evidence>
<dbReference type="PANTHER" id="PTHR48111:SF72">
    <property type="entry name" value="SENSORY TRANSDUCTION PROTEIN REGX3"/>
    <property type="match status" value="1"/>
</dbReference>
<protein>
    <recommendedName>
        <fullName evidence="5">Sensory transduction protein RegX3</fullName>
    </recommendedName>
</protein>
<dbReference type="SUPFAM" id="SSF46894">
    <property type="entry name" value="C-terminal effector domain of the bipartite response regulators"/>
    <property type="match status" value="1"/>
</dbReference>
<evidence type="ECO:0000256" key="2">
    <source>
        <dbReference type="ARBA" id="ARBA00023015"/>
    </source>
</evidence>
<dbReference type="SMART" id="SM00448">
    <property type="entry name" value="REC"/>
    <property type="match status" value="1"/>
</dbReference>
<dbReference type="InterPro" id="IPR011006">
    <property type="entry name" value="CheY-like_superfamily"/>
</dbReference>